<name>X0Z7T7_9ZZZZ</name>
<feature type="non-terminal residue" evidence="3">
    <location>
        <position position="1"/>
    </location>
</feature>
<gene>
    <name evidence="3" type="ORF">S01H4_13670</name>
</gene>
<accession>X0Z7T7</accession>
<evidence type="ECO:0000313" key="3">
    <source>
        <dbReference type="EMBL" id="GAG56438.1"/>
    </source>
</evidence>
<sequence length="88" mass="10070">DLKVISPSLWEDRLFPYIRLGAGWMEMEVDLRGNNRDDGDFAYNVGLGFDVFVKERISVGLDGKRVWGTGDVSEFNHFVGTLRVAYHF</sequence>
<protein>
    <recommendedName>
        <fullName evidence="2">Outer membrane protein beta-barrel domain-containing protein</fullName>
    </recommendedName>
</protein>
<organism evidence="3">
    <name type="scientific">marine sediment metagenome</name>
    <dbReference type="NCBI Taxonomy" id="412755"/>
    <lineage>
        <taxon>unclassified sequences</taxon>
        <taxon>metagenomes</taxon>
        <taxon>ecological metagenomes</taxon>
    </lineage>
</organism>
<evidence type="ECO:0000256" key="1">
    <source>
        <dbReference type="ARBA" id="ARBA00022729"/>
    </source>
</evidence>
<comment type="caution">
    <text evidence="3">The sequence shown here is derived from an EMBL/GenBank/DDBJ whole genome shotgun (WGS) entry which is preliminary data.</text>
</comment>
<reference evidence="3" key="1">
    <citation type="journal article" date="2014" name="Front. Microbiol.">
        <title>High frequency of phylogenetically diverse reductive dehalogenase-homologous genes in deep subseafloor sedimentary metagenomes.</title>
        <authorList>
            <person name="Kawai M."/>
            <person name="Futagami T."/>
            <person name="Toyoda A."/>
            <person name="Takaki Y."/>
            <person name="Nishi S."/>
            <person name="Hori S."/>
            <person name="Arai W."/>
            <person name="Tsubouchi T."/>
            <person name="Morono Y."/>
            <person name="Uchiyama I."/>
            <person name="Ito T."/>
            <person name="Fujiyama A."/>
            <person name="Inagaki F."/>
            <person name="Takami H."/>
        </authorList>
    </citation>
    <scope>NUCLEOTIDE SEQUENCE</scope>
    <source>
        <strain evidence="3">Expedition CK06-06</strain>
    </source>
</reference>
<dbReference type="AlphaFoldDB" id="X0Z7T7"/>
<evidence type="ECO:0000259" key="2">
    <source>
        <dbReference type="Pfam" id="PF13505"/>
    </source>
</evidence>
<keyword evidence="1" id="KW-0732">Signal</keyword>
<dbReference type="Pfam" id="PF13505">
    <property type="entry name" value="OMP_b-brl"/>
    <property type="match status" value="1"/>
</dbReference>
<dbReference type="SUPFAM" id="SSF56925">
    <property type="entry name" value="OMPA-like"/>
    <property type="match status" value="1"/>
</dbReference>
<proteinExistence type="predicted"/>
<dbReference type="EMBL" id="BART01006014">
    <property type="protein sequence ID" value="GAG56438.1"/>
    <property type="molecule type" value="Genomic_DNA"/>
</dbReference>
<dbReference type="InterPro" id="IPR011250">
    <property type="entry name" value="OMP/PagP_B-barrel"/>
</dbReference>
<feature type="domain" description="Outer membrane protein beta-barrel" evidence="2">
    <location>
        <begin position="11"/>
        <end position="88"/>
    </location>
</feature>
<dbReference type="InterPro" id="IPR027385">
    <property type="entry name" value="Beta-barrel_OMP"/>
</dbReference>
<dbReference type="Gene3D" id="2.40.160.20">
    <property type="match status" value="1"/>
</dbReference>